<dbReference type="EMBL" id="JBHSNY010000003">
    <property type="protein sequence ID" value="MFC5633709.1"/>
    <property type="molecule type" value="Genomic_DNA"/>
</dbReference>
<evidence type="ECO:0000256" key="3">
    <source>
        <dbReference type="ARBA" id="ARBA00022840"/>
    </source>
</evidence>
<keyword evidence="1" id="KW-0813">Transport</keyword>
<accession>A0ABW0UL73</accession>
<organism evidence="5 6">
    <name type="scientific">Streptomyces bullii</name>
    <dbReference type="NCBI Taxonomy" id="349910"/>
    <lineage>
        <taxon>Bacteria</taxon>
        <taxon>Bacillati</taxon>
        <taxon>Actinomycetota</taxon>
        <taxon>Actinomycetes</taxon>
        <taxon>Kitasatosporales</taxon>
        <taxon>Streptomycetaceae</taxon>
        <taxon>Streptomyces</taxon>
    </lineage>
</organism>
<dbReference type="Pfam" id="PF00005">
    <property type="entry name" value="ABC_tran"/>
    <property type="match status" value="1"/>
</dbReference>
<protein>
    <submittedName>
        <fullName evidence="5">ABC transporter ATP-binding protein</fullName>
    </submittedName>
</protein>
<dbReference type="Gene3D" id="3.40.50.300">
    <property type="entry name" value="P-loop containing nucleotide triphosphate hydrolases"/>
    <property type="match status" value="1"/>
</dbReference>
<keyword evidence="6" id="KW-1185">Reference proteome</keyword>
<dbReference type="InterPro" id="IPR017871">
    <property type="entry name" value="ABC_transporter-like_CS"/>
</dbReference>
<evidence type="ECO:0000313" key="6">
    <source>
        <dbReference type="Proteomes" id="UP001596154"/>
    </source>
</evidence>
<evidence type="ECO:0000259" key="4">
    <source>
        <dbReference type="PROSITE" id="PS50893"/>
    </source>
</evidence>
<dbReference type="RefSeq" id="WP_381019021.1">
    <property type="nucleotide sequence ID" value="NZ_JBHSNY010000003.1"/>
</dbReference>
<feature type="domain" description="ABC transporter" evidence="4">
    <location>
        <begin position="10"/>
        <end position="230"/>
    </location>
</feature>
<evidence type="ECO:0000256" key="2">
    <source>
        <dbReference type="ARBA" id="ARBA00022741"/>
    </source>
</evidence>
<dbReference type="PANTHER" id="PTHR24220:SF659">
    <property type="entry name" value="TRANSPORTER, PUTATIVE-RELATED"/>
    <property type="match status" value="1"/>
</dbReference>
<dbReference type="Proteomes" id="UP001596154">
    <property type="component" value="Unassembled WGS sequence"/>
</dbReference>
<evidence type="ECO:0000313" key="5">
    <source>
        <dbReference type="EMBL" id="MFC5633709.1"/>
    </source>
</evidence>
<dbReference type="PROSITE" id="PS50893">
    <property type="entry name" value="ABC_TRANSPORTER_2"/>
    <property type="match status" value="1"/>
</dbReference>
<dbReference type="PANTHER" id="PTHR24220">
    <property type="entry name" value="IMPORT ATP-BINDING PROTEIN"/>
    <property type="match status" value="1"/>
</dbReference>
<dbReference type="CDD" id="cd03255">
    <property type="entry name" value="ABC_MJ0796_LolCDE_FtsE"/>
    <property type="match status" value="1"/>
</dbReference>
<evidence type="ECO:0000256" key="1">
    <source>
        <dbReference type="ARBA" id="ARBA00022448"/>
    </source>
</evidence>
<dbReference type="SMART" id="SM00382">
    <property type="entry name" value="AAA"/>
    <property type="match status" value="1"/>
</dbReference>
<dbReference type="GO" id="GO:0005524">
    <property type="term" value="F:ATP binding"/>
    <property type="evidence" value="ECO:0007669"/>
    <property type="project" value="UniProtKB-KW"/>
</dbReference>
<dbReference type="SUPFAM" id="SSF52540">
    <property type="entry name" value="P-loop containing nucleoside triphosphate hydrolases"/>
    <property type="match status" value="1"/>
</dbReference>
<dbReference type="InterPro" id="IPR027417">
    <property type="entry name" value="P-loop_NTPase"/>
</dbReference>
<sequence length="230" mass="24552">MTAAAGAPLVRTSGVCKAYRSSAETVWAARDVDFTARAGEFVCVYGASGSGKSTLLNLLAGLDLADSGEIRVGGVDVAAADEAQRARLRLRTVGVVFQEHNLIDEFTAAENVALPLEADGLTVAEAREQALEQLARVGLTGLEDRFPWQLSGGQRQRVGVARALTGQRSVLLADEPTGALDSAATRELFELFRRLCDDGVLAVICSHDPRCRDFADTVYEVVDGRLESRA</sequence>
<proteinExistence type="predicted"/>
<dbReference type="InterPro" id="IPR003439">
    <property type="entry name" value="ABC_transporter-like_ATP-bd"/>
</dbReference>
<dbReference type="PROSITE" id="PS00211">
    <property type="entry name" value="ABC_TRANSPORTER_1"/>
    <property type="match status" value="1"/>
</dbReference>
<reference evidence="6" key="1">
    <citation type="journal article" date="2019" name="Int. J. Syst. Evol. Microbiol.">
        <title>The Global Catalogue of Microorganisms (GCM) 10K type strain sequencing project: providing services to taxonomists for standard genome sequencing and annotation.</title>
        <authorList>
            <consortium name="The Broad Institute Genomics Platform"/>
            <consortium name="The Broad Institute Genome Sequencing Center for Infectious Disease"/>
            <person name="Wu L."/>
            <person name="Ma J."/>
        </authorList>
    </citation>
    <scope>NUCLEOTIDE SEQUENCE [LARGE SCALE GENOMIC DNA]</scope>
    <source>
        <strain evidence="6">CGMCC 4.7248</strain>
    </source>
</reference>
<keyword evidence="3 5" id="KW-0067">ATP-binding</keyword>
<keyword evidence="2" id="KW-0547">Nucleotide-binding</keyword>
<gene>
    <name evidence="5" type="ORF">ACFPZJ_07870</name>
</gene>
<dbReference type="InterPro" id="IPR017911">
    <property type="entry name" value="MacB-like_ATP-bd"/>
</dbReference>
<name>A0ABW0UL73_9ACTN</name>
<comment type="caution">
    <text evidence="5">The sequence shown here is derived from an EMBL/GenBank/DDBJ whole genome shotgun (WGS) entry which is preliminary data.</text>
</comment>
<dbReference type="InterPro" id="IPR015854">
    <property type="entry name" value="ABC_transpr_LolD-like"/>
</dbReference>
<dbReference type="InterPro" id="IPR003593">
    <property type="entry name" value="AAA+_ATPase"/>
</dbReference>